<accession>A0A3P3DJE5</accession>
<evidence type="ECO:0000313" key="4">
    <source>
        <dbReference type="Proteomes" id="UP000282125"/>
    </source>
</evidence>
<sequence length="703" mass="73658">MFILVLLLFLPAWSAGAQAVTALSGDHPGFTRIVLDLPPQNRWELGRTGEGYGLRITPAPEAVDLSRVYSRIGRNRLASINWLADVGELQLRLGCLCHARLTEDRPGLLIVDIRIGPPPADSPFEQILTPLLPPLRLPKETPRAGPPQKVPFRPVTQHAEALSKSLMEDLSRGIAAGALRPVGRIPGPAPEVLPFDPPTPDQTTTPQPGQITFHNRPPAGAGDPPATEVLCITEDRLHISSWWPGSDPAAALAESRSHLTAERDVTDSEGLAAAVRLHLALGLGAEARAILALADTADPASQALTERSLWLSLSHIVDSEPDGGSFKDMAACDGPAALWAVLSDPEGALPPDLNEAALLRAFSALPAPLRQTLGPGLATRFLSSGRHDAAHSLHNAAARAAGPQSGAIALSDGRLNTALTSPGRAEAVFKNVIRTDAGSAAAALAELAELELKKGRTPDADLVAALEAMARDHSTGPDSRPLAAALAKARLLSGAHLQAFADISPASNPLRADLWRLLAERGSDSALAETALRADSASTATLPPGIQLKIGTRLAELGFASAAQHWLEPVASEGREQALALADLARRDGRAALRRLAGQEGTEAAKLRATALELLADAAAAARAWTEAGEPDRAARAAFIAGDRGATAPWLPRPLRDVLQELSTASPPEETEGPLATARVSLEASSGSRQAISELLAARTKQP</sequence>
<feature type="compositionally biased region" description="Pro residues" evidence="1">
    <location>
        <begin position="188"/>
        <end position="200"/>
    </location>
</feature>
<keyword evidence="2" id="KW-0732">Signal</keyword>
<reference evidence="3 4" key="1">
    <citation type="submission" date="2018-11" db="EMBL/GenBank/DDBJ databases">
        <title>Gemmobacter sp. nov., YIM 102744-1 draft genome.</title>
        <authorList>
            <person name="Li G."/>
            <person name="Jiang Y."/>
        </authorList>
    </citation>
    <scope>NUCLEOTIDE SEQUENCE [LARGE SCALE GENOMIC DNA]</scope>
    <source>
        <strain evidence="3 4">YIM 102744-1</strain>
    </source>
</reference>
<keyword evidence="4" id="KW-1185">Reference proteome</keyword>
<dbReference type="EMBL" id="RRAZ01000014">
    <property type="protein sequence ID" value="RRH74285.1"/>
    <property type="molecule type" value="Genomic_DNA"/>
</dbReference>
<evidence type="ECO:0000313" key="3">
    <source>
        <dbReference type="EMBL" id="RRH74285.1"/>
    </source>
</evidence>
<dbReference type="AlphaFoldDB" id="A0A3P3DJE5"/>
<dbReference type="Proteomes" id="UP000282125">
    <property type="component" value="Unassembled WGS sequence"/>
</dbReference>
<feature type="region of interest" description="Disordered" evidence="1">
    <location>
        <begin position="188"/>
        <end position="223"/>
    </location>
</feature>
<name>A0A3P3DJE5_9RHOB</name>
<proteinExistence type="predicted"/>
<evidence type="ECO:0000256" key="1">
    <source>
        <dbReference type="SAM" id="MobiDB-lite"/>
    </source>
</evidence>
<feature type="signal peptide" evidence="2">
    <location>
        <begin position="1"/>
        <end position="19"/>
    </location>
</feature>
<feature type="chain" id="PRO_5018074052" evidence="2">
    <location>
        <begin position="20"/>
        <end position="703"/>
    </location>
</feature>
<organism evidence="3 4">
    <name type="scientific">Falsigemmobacter faecalis</name>
    <dbReference type="NCBI Taxonomy" id="2488730"/>
    <lineage>
        <taxon>Bacteria</taxon>
        <taxon>Pseudomonadati</taxon>
        <taxon>Pseudomonadota</taxon>
        <taxon>Alphaproteobacteria</taxon>
        <taxon>Rhodobacterales</taxon>
        <taxon>Paracoccaceae</taxon>
        <taxon>Falsigemmobacter</taxon>
    </lineage>
</organism>
<comment type="caution">
    <text evidence="3">The sequence shown here is derived from an EMBL/GenBank/DDBJ whole genome shotgun (WGS) entry which is preliminary data.</text>
</comment>
<evidence type="ECO:0000256" key="2">
    <source>
        <dbReference type="SAM" id="SignalP"/>
    </source>
</evidence>
<gene>
    <name evidence="3" type="ORF">EG244_11065</name>
</gene>
<protein>
    <submittedName>
        <fullName evidence="3">Uncharacterized protein</fullName>
    </submittedName>
</protein>
<dbReference type="OrthoDB" id="7847197at2"/>
<dbReference type="RefSeq" id="WP_124965056.1">
    <property type="nucleotide sequence ID" value="NZ_RRAZ01000014.1"/>
</dbReference>